<dbReference type="GO" id="GO:0015501">
    <property type="term" value="F:glutamate:sodium symporter activity"/>
    <property type="evidence" value="ECO:0007669"/>
    <property type="project" value="InterPro"/>
</dbReference>
<dbReference type="EMBL" id="HBHK01017296">
    <property type="protein sequence ID" value="CAD9691200.1"/>
    <property type="molecule type" value="Transcribed_RNA"/>
</dbReference>
<feature type="transmembrane region" description="Helical" evidence="2">
    <location>
        <begin position="277"/>
        <end position="297"/>
    </location>
</feature>
<evidence type="ECO:0008006" key="4">
    <source>
        <dbReference type="Google" id="ProtNLM"/>
    </source>
</evidence>
<feature type="transmembrane region" description="Helical" evidence="2">
    <location>
        <begin position="48"/>
        <end position="66"/>
    </location>
</feature>
<feature type="transmembrane region" description="Helical" evidence="2">
    <location>
        <begin position="383"/>
        <end position="406"/>
    </location>
</feature>
<evidence type="ECO:0000256" key="2">
    <source>
        <dbReference type="SAM" id="Phobius"/>
    </source>
</evidence>
<feature type="transmembrane region" description="Helical" evidence="2">
    <location>
        <begin position="122"/>
        <end position="147"/>
    </location>
</feature>
<keyword evidence="2" id="KW-0472">Membrane</keyword>
<dbReference type="GO" id="GO:0016020">
    <property type="term" value="C:membrane"/>
    <property type="evidence" value="ECO:0007669"/>
    <property type="project" value="InterPro"/>
</dbReference>
<organism evidence="3">
    <name type="scientific">Mucochytrium quahogii</name>
    <dbReference type="NCBI Taxonomy" id="96639"/>
    <lineage>
        <taxon>Eukaryota</taxon>
        <taxon>Sar</taxon>
        <taxon>Stramenopiles</taxon>
        <taxon>Bigyra</taxon>
        <taxon>Labyrinthulomycetes</taxon>
        <taxon>Thraustochytrida</taxon>
        <taxon>Thraustochytriidae</taxon>
        <taxon>Mucochytrium</taxon>
    </lineage>
</organism>
<evidence type="ECO:0000313" key="3">
    <source>
        <dbReference type="EMBL" id="CAD9691200.1"/>
    </source>
</evidence>
<feature type="transmembrane region" description="Helical" evidence="2">
    <location>
        <begin position="17"/>
        <end position="36"/>
    </location>
</feature>
<dbReference type="Pfam" id="PF03616">
    <property type="entry name" value="Glt_symporter"/>
    <property type="match status" value="1"/>
</dbReference>
<gene>
    <name evidence="3" type="ORF">QSP1433_LOCUS10902</name>
</gene>
<feature type="transmembrane region" description="Helical" evidence="2">
    <location>
        <begin position="186"/>
        <end position="208"/>
    </location>
</feature>
<dbReference type="GO" id="GO:0015813">
    <property type="term" value="P:L-glutamate transmembrane transport"/>
    <property type="evidence" value="ECO:0007669"/>
    <property type="project" value="InterPro"/>
</dbReference>
<dbReference type="InterPro" id="IPR004445">
    <property type="entry name" value="GltS"/>
</dbReference>
<accession>A0A7S2S6P2</accession>
<keyword evidence="2" id="KW-0812">Transmembrane</keyword>
<feature type="region of interest" description="Disordered" evidence="1">
    <location>
        <begin position="228"/>
        <end position="247"/>
    </location>
</feature>
<feature type="transmembrane region" description="Helical" evidence="2">
    <location>
        <begin position="461"/>
        <end position="494"/>
    </location>
</feature>
<dbReference type="PANTHER" id="PTHR36178">
    <property type="entry name" value="SLR0625 PROTEIN"/>
    <property type="match status" value="1"/>
</dbReference>
<reference evidence="3" key="1">
    <citation type="submission" date="2021-01" db="EMBL/GenBank/DDBJ databases">
        <authorList>
            <person name="Corre E."/>
            <person name="Pelletier E."/>
            <person name="Niang G."/>
            <person name="Scheremetjew M."/>
            <person name="Finn R."/>
            <person name="Kale V."/>
            <person name="Holt S."/>
            <person name="Cochrane G."/>
            <person name="Meng A."/>
            <person name="Brown T."/>
            <person name="Cohen L."/>
        </authorList>
    </citation>
    <scope>NUCLEOTIDE SEQUENCE</scope>
    <source>
        <strain evidence="3">NY070348D</strain>
    </source>
</reference>
<dbReference type="PANTHER" id="PTHR36178:SF1">
    <property type="entry name" value="SODIUM_GLUTAMATE SYMPORTER"/>
    <property type="match status" value="1"/>
</dbReference>
<keyword evidence="2" id="KW-1133">Transmembrane helix</keyword>
<feature type="transmembrane region" description="Helical" evidence="2">
    <location>
        <begin position="358"/>
        <end position="377"/>
    </location>
</feature>
<dbReference type="AlphaFoldDB" id="A0A7S2S6P2"/>
<name>A0A7S2S6P2_9STRA</name>
<proteinExistence type="predicted"/>
<feature type="transmembrane region" description="Helical" evidence="2">
    <location>
        <begin position="91"/>
        <end position="110"/>
    </location>
</feature>
<feature type="transmembrane region" description="Helical" evidence="2">
    <location>
        <begin position="317"/>
        <end position="338"/>
    </location>
</feature>
<protein>
    <recommendedName>
        <fullName evidence="4">Sodium/glutamate symporter</fullName>
    </recommendedName>
</protein>
<evidence type="ECO:0000256" key="1">
    <source>
        <dbReference type="SAM" id="MobiDB-lite"/>
    </source>
</evidence>
<sequence length="518" mass="56950">MTETSAMEPGPFAMDNIGMRLVSSFGFCGLLLYIGHEIRENLACTRRIMIPASLVAGGLGLLFVQLCQLNDSVKATVEQDWIAGWRQAPEFLNNIVFTTLFMGQSSLPSFKQAWRLAGPQLAYGQIVGWGNWVFGAAMTLALFTPVFGEHAMFSSLVPTSMDGGHGTSAGIAPAYEAFGFDSGRELAFTLSTFGVIFGCVVGTIVVNVGDRCGFSYKSYVMKSQDDAEKGITPKTDPCEDGEENGPEKDYFPTWKDKAVIPVQNRKSGSQLTVANDAVDTMALHLAFVALALLLAYFTKRLLLVLEGTNQWLVDNRLFSAFPLFPICMLWGLFIQVIVNKFFRVSPLDRGTMERIGGACLDFLVLTAIATTNLSAVAESIGPLVILLVFSLVWQLVAFFFIAPLMLPNFWFERAIAELGKGFGTTSIGLLLLRMADPNNSTPALKCFSLKQGFYEPFMTGIILTVFLPLSVISNFIILGISTAAVLFWIGVWYFDFRKSKQGPQFARVYDPTYNNNNL</sequence>